<evidence type="ECO:0000256" key="3">
    <source>
        <dbReference type="ARBA" id="ARBA00022827"/>
    </source>
</evidence>
<dbReference type="SUPFAM" id="SSF51905">
    <property type="entry name" value="FAD/NAD(P)-binding domain"/>
    <property type="match status" value="1"/>
</dbReference>
<evidence type="ECO:0000256" key="5">
    <source>
        <dbReference type="ARBA" id="ARBA00023033"/>
    </source>
</evidence>
<comment type="caution">
    <text evidence="6">The sequence shown here is derived from an EMBL/GenBank/DDBJ whole genome shotgun (WGS) entry which is preliminary data.</text>
</comment>
<dbReference type="InterPro" id="IPR050816">
    <property type="entry name" value="Flavin-dep_Halogenase_NPB"/>
</dbReference>
<dbReference type="PANTHER" id="PTHR43747">
    <property type="entry name" value="FAD-BINDING PROTEIN"/>
    <property type="match status" value="1"/>
</dbReference>
<evidence type="ECO:0000256" key="2">
    <source>
        <dbReference type="ARBA" id="ARBA00022630"/>
    </source>
</evidence>
<evidence type="ECO:0000313" key="7">
    <source>
        <dbReference type="Proteomes" id="UP001201262"/>
    </source>
</evidence>
<dbReference type="PANTHER" id="PTHR43747:SF5">
    <property type="entry name" value="FAD-BINDING DOMAIN-CONTAINING PROTEIN"/>
    <property type="match status" value="1"/>
</dbReference>
<dbReference type="Proteomes" id="UP001201262">
    <property type="component" value="Unassembled WGS sequence"/>
</dbReference>
<name>A0AAD4KH81_9EURO</name>
<organism evidence="6 7">
    <name type="scientific">Talaromyces proteolyticus</name>
    <dbReference type="NCBI Taxonomy" id="1131652"/>
    <lineage>
        <taxon>Eukaryota</taxon>
        <taxon>Fungi</taxon>
        <taxon>Dikarya</taxon>
        <taxon>Ascomycota</taxon>
        <taxon>Pezizomycotina</taxon>
        <taxon>Eurotiomycetes</taxon>
        <taxon>Eurotiomycetidae</taxon>
        <taxon>Eurotiales</taxon>
        <taxon>Trichocomaceae</taxon>
        <taxon>Talaromyces</taxon>
        <taxon>Talaromyces sect. Bacilispori</taxon>
    </lineage>
</organism>
<dbReference type="AlphaFoldDB" id="A0AAD4KH81"/>
<reference evidence="6" key="1">
    <citation type="submission" date="2021-12" db="EMBL/GenBank/DDBJ databases">
        <title>Convergent genome expansion in fungi linked to evolution of root-endophyte symbiosis.</title>
        <authorList>
            <consortium name="DOE Joint Genome Institute"/>
            <person name="Ke Y.-H."/>
            <person name="Bonito G."/>
            <person name="Liao H.-L."/>
            <person name="Looney B."/>
            <person name="Rojas-Flechas A."/>
            <person name="Nash J."/>
            <person name="Hameed K."/>
            <person name="Schadt C."/>
            <person name="Martin F."/>
            <person name="Crous P.W."/>
            <person name="Miettinen O."/>
            <person name="Magnuson J.K."/>
            <person name="Labbe J."/>
            <person name="Jacobson D."/>
            <person name="Doktycz M.J."/>
            <person name="Veneault-Fourrey C."/>
            <person name="Kuo A."/>
            <person name="Mondo S."/>
            <person name="Calhoun S."/>
            <person name="Riley R."/>
            <person name="Ohm R."/>
            <person name="LaButti K."/>
            <person name="Andreopoulos B."/>
            <person name="Pangilinan J."/>
            <person name="Nolan M."/>
            <person name="Tritt A."/>
            <person name="Clum A."/>
            <person name="Lipzen A."/>
            <person name="Daum C."/>
            <person name="Barry K."/>
            <person name="Grigoriev I.V."/>
            <person name="Vilgalys R."/>
        </authorList>
    </citation>
    <scope>NUCLEOTIDE SEQUENCE</scope>
    <source>
        <strain evidence="6">PMI_201</strain>
    </source>
</reference>
<keyword evidence="5" id="KW-0503">Monooxygenase</keyword>
<dbReference type="InterPro" id="IPR006905">
    <property type="entry name" value="Flavin_halogenase"/>
</dbReference>
<dbReference type="Gene3D" id="3.50.50.60">
    <property type="entry name" value="FAD/NAD(P)-binding domain"/>
    <property type="match status" value="1"/>
</dbReference>
<comment type="similarity">
    <text evidence="1">Belongs to the flavin-dependent halogenase family.</text>
</comment>
<dbReference type="EMBL" id="JAJTJA010000012">
    <property type="protein sequence ID" value="KAH8691645.1"/>
    <property type="molecule type" value="Genomic_DNA"/>
</dbReference>
<accession>A0AAD4KH81</accession>
<proteinExistence type="inferred from homology"/>
<dbReference type="GO" id="GO:0004497">
    <property type="term" value="F:monooxygenase activity"/>
    <property type="evidence" value="ECO:0007669"/>
    <property type="project" value="UniProtKB-KW"/>
</dbReference>
<evidence type="ECO:0000256" key="4">
    <source>
        <dbReference type="ARBA" id="ARBA00023002"/>
    </source>
</evidence>
<dbReference type="GeneID" id="70243054"/>
<dbReference type="Pfam" id="PF04820">
    <property type="entry name" value="Trp_halogenase"/>
    <property type="match status" value="2"/>
</dbReference>
<keyword evidence="3" id="KW-0274">FAD</keyword>
<keyword evidence="2" id="KW-0285">Flavoprotein</keyword>
<dbReference type="PRINTS" id="PR00420">
    <property type="entry name" value="RNGMNOXGNASE"/>
</dbReference>
<dbReference type="InterPro" id="IPR036188">
    <property type="entry name" value="FAD/NAD-bd_sf"/>
</dbReference>
<evidence type="ECO:0000313" key="6">
    <source>
        <dbReference type="EMBL" id="KAH8691645.1"/>
    </source>
</evidence>
<gene>
    <name evidence="6" type="ORF">BGW36DRAFT_328174</name>
</gene>
<protein>
    <submittedName>
        <fullName evidence="6">RadH flavin-dependent halogenase</fullName>
    </submittedName>
</protein>
<evidence type="ECO:0000256" key="1">
    <source>
        <dbReference type="ARBA" id="ARBA00005706"/>
    </source>
</evidence>
<keyword evidence="4" id="KW-0560">Oxidoreductase</keyword>
<dbReference type="RefSeq" id="XP_046067737.1">
    <property type="nucleotide sequence ID" value="XM_046212767.1"/>
</dbReference>
<sequence>MSIPSETTVLVIGGGPGGSYAASALAREGIDTVVLEADIFPRYHVGESMIPSMRPFLRFIDLDDTFLKYGFVKKTGAAFKLNRQKDAYTDFILEPGADSHAWNVIRSESDELIFRHAGKCGSKIFDGVKVTGIDFIATENPSPQSDGSAIDPGRPVSASWTAKDGRCGSIKFDYLIDASGRAGMVSTKYMKNRSYNKDLKNVASWGYWRGAISYGIGTPKEGQPLFEALNDTDGSGWVWFIPLHDKTVSVGVVMNQEASSRKKRESSSSNSREFYLESINDASGVTHLLKNATLESDIKHASDWSYSASEYGNRYLRIVGDAGAFIDPYFSSGVHLALAGALSAAVSICASIRKDCDEETAWKWHSNAVRERFTRFLLIVMTVTKQIRAQEVPILNSENEDGFDGAFHIIRPVIQGLSDVNGKATHNDVSHAVEFSAEALAKSKADVELDSKLYTDSIEKEALTHEEQRMLRMVKHVFRDFFAANIYDGLRANLVRGNLGLEKIGTKSVSPDERFVDTAVEAAQVAA</sequence>
<keyword evidence="7" id="KW-1185">Reference proteome</keyword>